<keyword evidence="2" id="KW-0285">Flavoprotein</keyword>
<dbReference type="AlphaFoldDB" id="A0A6A6YA71"/>
<dbReference type="PANTHER" id="PTHR42973:SF4">
    <property type="entry name" value="FAD BINDING DOMAIN PROTEIN"/>
    <property type="match status" value="1"/>
</dbReference>
<dbReference type="OrthoDB" id="2151789at2759"/>
<dbReference type="PANTHER" id="PTHR42973">
    <property type="entry name" value="BINDING OXIDOREDUCTASE, PUTATIVE (AFU_ORTHOLOGUE AFUA_1G17690)-RELATED"/>
    <property type="match status" value="1"/>
</dbReference>
<comment type="similarity">
    <text evidence="1">Belongs to the oxygen-dependent FAD-linked oxidoreductase family.</text>
</comment>
<evidence type="ECO:0000313" key="9">
    <source>
        <dbReference type="RefSeq" id="XP_033571858.1"/>
    </source>
</evidence>
<keyword evidence="5" id="KW-0812">Transmembrane</keyword>
<evidence type="ECO:0000313" key="7">
    <source>
        <dbReference type="EMBL" id="KAF2804894.1"/>
    </source>
</evidence>
<dbReference type="Gene3D" id="3.30.465.10">
    <property type="match status" value="1"/>
</dbReference>
<evidence type="ECO:0000256" key="4">
    <source>
        <dbReference type="ARBA" id="ARBA00023002"/>
    </source>
</evidence>
<keyword evidence="4" id="KW-0560">Oxidoreductase</keyword>
<gene>
    <name evidence="7 9" type="ORF">BDZ99DRAFT_511451</name>
</gene>
<keyword evidence="8" id="KW-1185">Reference proteome</keyword>
<dbReference type="InterPro" id="IPR050416">
    <property type="entry name" value="FAD-linked_Oxidoreductase"/>
</dbReference>
<reference evidence="7 9" key="1">
    <citation type="journal article" date="2020" name="Stud. Mycol.">
        <title>101 Dothideomycetes genomes: a test case for predicting lifestyles and emergence of pathogens.</title>
        <authorList>
            <person name="Haridas S."/>
            <person name="Albert R."/>
            <person name="Binder M."/>
            <person name="Bloem J."/>
            <person name="Labutti K."/>
            <person name="Salamov A."/>
            <person name="Andreopoulos B."/>
            <person name="Baker S."/>
            <person name="Barry K."/>
            <person name="Bills G."/>
            <person name="Bluhm B."/>
            <person name="Cannon C."/>
            <person name="Castanera R."/>
            <person name="Culley D."/>
            <person name="Daum C."/>
            <person name="Ezra D."/>
            <person name="Gonzalez J."/>
            <person name="Henrissat B."/>
            <person name="Kuo A."/>
            <person name="Liang C."/>
            <person name="Lipzen A."/>
            <person name="Lutzoni F."/>
            <person name="Magnuson J."/>
            <person name="Mondo S."/>
            <person name="Nolan M."/>
            <person name="Ohm R."/>
            <person name="Pangilinan J."/>
            <person name="Park H.-J."/>
            <person name="Ramirez L."/>
            <person name="Alfaro M."/>
            <person name="Sun H."/>
            <person name="Tritt A."/>
            <person name="Yoshinaga Y."/>
            <person name="Zwiers L.-H."/>
            <person name="Turgeon B."/>
            <person name="Goodwin S."/>
            <person name="Spatafora J."/>
            <person name="Crous P."/>
            <person name="Grigoriev I."/>
        </authorList>
    </citation>
    <scope>NUCLEOTIDE SEQUENCE</scope>
    <source>
        <strain evidence="7 9">CBS 304.34</strain>
    </source>
</reference>
<evidence type="ECO:0000256" key="2">
    <source>
        <dbReference type="ARBA" id="ARBA00022630"/>
    </source>
</evidence>
<dbReference type="Pfam" id="PF01565">
    <property type="entry name" value="FAD_binding_4"/>
    <property type="match status" value="1"/>
</dbReference>
<evidence type="ECO:0000313" key="8">
    <source>
        <dbReference type="Proteomes" id="UP000504636"/>
    </source>
</evidence>
<feature type="transmembrane region" description="Helical" evidence="5">
    <location>
        <begin position="6"/>
        <end position="27"/>
    </location>
</feature>
<dbReference type="GO" id="GO:0016491">
    <property type="term" value="F:oxidoreductase activity"/>
    <property type="evidence" value="ECO:0007669"/>
    <property type="project" value="UniProtKB-KW"/>
</dbReference>
<protein>
    <submittedName>
        <fullName evidence="7 9">FAD-binding domain-containing protein</fullName>
    </submittedName>
</protein>
<dbReference type="PROSITE" id="PS51387">
    <property type="entry name" value="FAD_PCMH"/>
    <property type="match status" value="1"/>
</dbReference>
<dbReference type="RefSeq" id="XP_033571858.1">
    <property type="nucleotide sequence ID" value="XM_033724545.1"/>
</dbReference>
<evidence type="ECO:0000259" key="6">
    <source>
        <dbReference type="PROSITE" id="PS51387"/>
    </source>
</evidence>
<keyword evidence="5" id="KW-0472">Membrane</keyword>
<proteinExistence type="inferred from homology"/>
<dbReference type="InterPro" id="IPR016169">
    <property type="entry name" value="FAD-bd_PCMH_sub2"/>
</dbReference>
<evidence type="ECO:0000256" key="5">
    <source>
        <dbReference type="SAM" id="Phobius"/>
    </source>
</evidence>
<dbReference type="InterPro" id="IPR006094">
    <property type="entry name" value="Oxid_FAD_bind_N"/>
</dbReference>
<evidence type="ECO:0000256" key="3">
    <source>
        <dbReference type="ARBA" id="ARBA00022827"/>
    </source>
</evidence>
<evidence type="ECO:0000256" key="1">
    <source>
        <dbReference type="ARBA" id="ARBA00005466"/>
    </source>
</evidence>
<reference evidence="9" key="3">
    <citation type="submission" date="2025-04" db="UniProtKB">
        <authorList>
            <consortium name="RefSeq"/>
        </authorList>
    </citation>
    <scope>IDENTIFICATION</scope>
    <source>
        <strain evidence="9">CBS 304.34</strain>
    </source>
</reference>
<keyword evidence="5" id="KW-1133">Transmembrane helix</keyword>
<dbReference type="GeneID" id="54465438"/>
<reference evidence="9" key="2">
    <citation type="submission" date="2020-04" db="EMBL/GenBank/DDBJ databases">
        <authorList>
            <consortium name="NCBI Genome Project"/>
        </authorList>
    </citation>
    <scope>NUCLEOTIDE SEQUENCE</scope>
    <source>
        <strain evidence="9">CBS 304.34</strain>
    </source>
</reference>
<dbReference type="InterPro" id="IPR016166">
    <property type="entry name" value="FAD-bd_PCMH"/>
</dbReference>
<dbReference type="Proteomes" id="UP000504636">
    <property type="component" value="Unplaced"/>
</dbReference>
<dbReference type="GO" id="GO:0071949">
    <property type="term" value="F:FAD binding"/>
    <property type="evidence" value="ECO:0007669"/>
    <property type="project" value="InterPro"/>
</dbReference>
<organism evidence="7">
    <name type="scientific">Mytilinidion resinicola</name>
    <dbReference type="NCBI Taxonomy" id="574789"/>
    <lineage>
        <taxon>Eukaryota</taxon>
        <taxon>Fungi</taxon>
        <taxon>Dikarya</taxon>
        <taxon>Ascomycota</taxon>
        <taxon>Pezizomycotina</taxon>
        <taxon>Dothideomycetes</taxon>
        <taxon>Pleosporomycetidae</taxon>
        <taxon>Mytilinidiales</taxon>
        <taxon>Mytilinidiaceae</taxon>
        <taxon>Mytilinidion</taxon>
    </lineage>
</organism>
<sequence length="478" mass="51735">MTFQSLSAYTTIILLLIISIYLIRHFWLGLGLKVAKKPDLALASHPPKPSMISKSLASALPDSVIFPRGAASFEQSMNSYWAQQECEVIPACVVRPRTVQELSTAVTLLKREYAESSNNSGDKLAIKGGVVIDLSLFCEVTPSEDGSSVIIGGGAKWMNVSKVLDERGLAVAGGRNSAVGVGGLTLGGGVSFFSPRIGLVCSNIISYEVVLASGSVTTASASENPDLWRALKGGSNNFGIVTRFTARGSPSTRIWSGFLYMPSFQSSKVLADFHESVERASLGDASTKPDNHATGPLACFSYIQALGLKIVSVNLVFATTTITNDPANIAAAHAAYCDAISPLRRVKAQGLVWTLVLQPFLQEWVRLGYANPMGLEDSNDPLVIVSFTVNWDESRNDEFVKATTRHTIEQIEAAAAANGTGHRFRYLNYCAEWQKPFEGYGKENWEFLQEVSRRYDPEGLSQRGCVGGFKLDLVDSEP</sequence>
<dbReference type="SUPFAM" id="SSF56176">
    <property type="entry name" value="FAD-binding/transporter-associated domain-like"/>
    <property type="match status" value="1"/>
</dbReference>
<name>A0A6A6YA71_9PEZI</name>
<dbReference type="EMBL" id="MU003711">
    <property type="protein sequence ID" value="KAF2804894.1"/>
    <property type="molecule type" value="Genomic_DNA"/>
</dbReference>
<keyword evidence="3" id="KW-0274">FAD</keyword>
<dbReference type="InterPro" id="IPR036318">
    <property type="entry name" value="FAD-bd_PCMH-like_sf"/>
</dbReference>
<accession>A0A6A6YA71</accession>
<feature type="domain" description="FAD-binding PCMH-type" evidence="6">
    <location>
        <begin position="86"/>
        <end position="251"/>
    </location>
</feature>